<evidence type="ECO:0000313" key="3">
    <source>
        <dbReference type="Proteomes" id="UP001203410"/>
    </source>
</evidence>
<keyword evidence="1" id="KW-1133">Transmembrane helix</keyword>
<evidence type="ECO:0008006" key="4">
    <source>
        <dbReference type="Google" id="ProtNLM"/>
    </source>
</evidence>
<proteinExistence type="predicted"/>
<keyword evidence="3" id="KW-1185">Reference proteome</keyword>
<sequence>MTDHVFWRDEVRALTLALSGDNTIEMLRNLHGEGHPALWYLLLRAAHWVAPYREVLPFVSALVGFAAMGLFALYSPFRLAIIGLVLFSFYGAFEYVVVARNYDIAVLVMFLIAALYDRIKNSIWLGLLIALLANTNVPSCILAGCFLLFRFIELYSDKSAERSDWVRFFANSVIAAIGAWLCFITVYPPFNDGAVSSNLDTLSLATFGRALVDTEHGFHVASSSPLLLNIVMFVSILSLVRNRPALVAAIVAFVALKQFYYIVYPSDYRHEMLFPIYLLSLHWIVIKGGGEPLPERHWTKSMEVVGAWTLACLLLAQTVRLTFPIEGRIRGTPYTRSADVAELLKQPSLQGAILMGDPDTVLDAFNYYVDNPVWMMREGRFGEFSRLIKNSRSDLTLDDVVSDARRLHRSTGRPVVYLSTTNLDRYERAKLKYMFHNVLTVTPENKARFLASMGFVARLRPALSGESYDVYVYPATSAPKGAVLGLDPDGKNSRVQK</sequence>
<comment type="caution">
    <text evidence="2">The sequence shown here is derived from an EMBL/GenBank/DDBJ whole genome shotgun (WGS) entry which is preliminary data.</text>
</comment>
<dbReference type="Proteomes" id="UP001203410">
    <property type="component" value="Unassembled WGS sequence"/>
</dbReference>
<name>A0ABT0RT71_9SPHN</name>
<protein>
    <recommendedName>
        <fullName evidence="4">Glycosyltransferase RgtA/B/C/D-like domain-containing protein</fullName>
    </recommendedName>
</protein>
<organism evidence="2 3">
    <name type="scientific">Sphingomonas caseinilyticus</name>
    <dbReference type="NCBI Taxonomy" id="2908205"/>
    <lineage>
        <taxon>Bacteria</taxon>
        <taxon>Pseudomonadati</taxon>
        <taxon>Pseudomonadota</taxon>
        <taxon>Alphaproteobacteria</taxon>
        <taxon>Sphingomonadales</taxon>
        <taxon>Sphingomonadaceae</taxon>
        <taxon>Sphingomonas</taxon>
    </lineage>
</organism>
<evidence type="ECO:0000256" key="1">
    <source>
        <dbReference type="SAM" id="Phobius"/>
    </source>
</evidence>
<accession>A0ABT0RT71</accession>
<feature type="transmembrane region" description="Helical" evidence="1">
    <location>
        <begin position="125"/>
        <end position="149"/>
    </location>
</feature>
<feature type="transmembrane region" description="Helical" evidence="1">
    <location>
        <begin position="79"/>
        <end position="97"/>
    </location>
</feature>
<evidence type="ECO:0000313" key="2">
    <source>
        <dbReference type="EMBL" id="MCL6698209.1"/>
    </source>
</evidence>
<feature type="transmembrane region" description="Helical" evidence="1">
    <location>
        <begin position="246"/>
        <end position="264"/>
    </location>
</feature>
<reference evidence="2 3" key="1">
    <citation type="submission" date="2022-05" db="EMBL/GenBank/DDBJ databases">
        <authorList>
            <person name="Jo J.-H."/>
            <person name="Im W.-T."/>
        </authorList>
    </citation>
    <scope>NUCLEOTIDE SEQUENCE [LARGE SCALE GENOMIC DNA]</scope>
    <source>
        <strain evidence="2 3">NSE70-1</strain>
    </source>
</reference>
<gene>
    <name evidence="2" type="ORF">LZ496_05360</name>
</gene>
<keyword evidence="1" id="KW-0472">Membrane</keyword>
<dbReference type="RefSeq" id="WP_249903556.1">
    <property type="nucleotide sequence ID" value="NZ_JAMGBA010000001.1"/>
</dbReference>
<feature type="transmembrane region" description="Helical" evidence="1">
    <location>
        <begin position="102"/>
        <end position="119"/>
    </location>
</feature>
<feature type="transmembrane region" description="Helical" evidence="1">
    <location>
        <begin position="169"/>
        <end position="190"/>
    </location>
</feature>
<keyword evidence="1" id="KW-0812">Transmembrane</keyword>
<dbReference type="EMBL" id="JAMGBA010000001">
    <property type="protein sequence ID" value="MCL6698209.1"/>
    <property type="molecule type" value="Genomic_DNA"/>
</dbReference>
<feature type="transmembrane region" description="Helical" evidence="1">
    <location>
        <begin position="218"/>
        <end position="239"/>
    </location>
</feature>